<reference evidence="2 3" key="1">
    <citation type="submission" date="2020-08" db="EMBL/GenBank/DDBJ databases">
        <authorList>
            <person name="Liu C."/>
            <person name="Sun Q."/>
        </authorList>
    </citation>
    <scope>NUCLEOTIDE SEQUENCE [LARGE SCALE GENOMIC DNA]</scope>
    <source>
        <strain evidence="2 3">NSJ-38</strain>
    </source>
</reference>
<dbReference type="AlphaFoldDB" id="A0A7G9G6Y2"/>
<organism evidence="2 3">
    <name type="scientific">Qiania dongpingensis</name>
    <dbReference type="NCBI Taxonomy" id="2763669"/>
    <lineage>
        <taxon>Bacteria</taxon>
        <taxon>Bacillati</taxon>
        <taxon>Bacillota</taxon>
        <taxon>Clostridia</taxon>
        <taxon>Lachnospirales</taxon>
        <taxon>Lachnospiraceae</taxon>
        <taxon>Qiania</taxon>
    </lineage>
</organism>
<name>A0A7G9G6Y2_9FIRM</name>
<dbReference type="Pfam" id="PF10651">
    <property type="entry name" value="BppU_N"/>
    <property type="match status" value="1"/>
</dbReference>
<dbReference type="Gene3D" id="2.60.40.3350">
    <property type="match status" value="1"/>
</dbReference>
<dbReference type="KEGG" id="qdo:H9Q78_05375"/>
<accession>A0A7G9G6Y2</accession>
<dbReference type="EMBL" id="CP060634">
    <property type="protein sequence ID" value="QNM06564.1"/>
    <property type="molecule type" value="Genomic_DNA"/>
</dbReference>
<dbReference type="RefSeq" id="WP_249304098.1">
    <property type="nucleotide sequence ID" value="NZ_CP060634.1"/>
</dbReference>
<dbReference type="InterPro" id="IPR018913">
    <property type="entry name" value="BppU_N"/>
</dbReference>
<proteinExistence type="predicted"/>
<evidence type="ECO:0000313" key="2">
    <source>
        <dbReference type="EMBL" id="QNM06564.1"/>
    </source>
</evidence>
<gene>
    <name evidence="2" type="ORF">H9Q78_05375</name>
</gene>
<sequence length="363" mass="38527">MVLMDQITVDLKNPYPLAGLRAHQGDTGRGVLISLFYNGQIVEPTTETVRIFIKKPDKTQIYNDCRIENGKVKAIFTNQALAAAGRAEVEIEITGEENRVSTPIFALEILPTNIDASAIESTNEFTVLEQAVNDAMDDALQHMETTTRAAVDRADTAAATANEAADRASAAAGGEITDKTVTFATGTGTVIPESGETLGDITGKLAGSVSDLDTRLKNTAESMGNGVFTSDDTVEGSTFETQLDADTLGGQAPGYYAKQADFTLEAVTFTPAEGVGVYDSDCLYIPATKSVYLNLQLGVTIGTDDVLLGTIPDRYAPRKNIPLVGRSDAIAAMNVYVAPDGNIYASASSTQYSIRFSACYIAK</sequence>
<keyword evidence="3" id="KW-1185">Reference proteome</keyword>
<feature type="domain" description="BppU N-terminal" evidence="1">
    <location>
        <begin position="6"/>
        <end position="136"/>
    </location>
</feature>
<dbReference type="Proteomes" id="UP000515823">
    <property type="component" value="Chromosome"/>
</dbReference>
<evidence type="ECO:0000313" key="3">
    <source>
        <dbReference type="Proteomes" id="UP000515823"/>
    </source>
</evidence>
<evidence type="ECO:0000259" key="1">
    <source>
        <dbReference type="Pfam" id="PF10651"/>
    </source>
</evidence>
<protein>
    <submittedName>
        <fullName evidence="2">BppU family phage baseplate upper protein</fullName>
    </submittedName>
</protein>